<keyword evidence="2" id="KW-1185">Reference proteome</keyword>
<evidence type="ECO:0000313" key="2">
    <source>
        <dbReference type="Proteomes" id="UP000762676"/>
    </source>
</evidence>
<accession>A0AAV4HUY0</accession>
<organism evidence="1 2">
    <name type="scientific">Elysia marginata</name>
    <dbReference type="NCBI Taxonomy" id="1093978"/>
    <lineage>
        <taxon>Eukaryota</taxon>
        <taxon>Metazoa</taxon>
        <taxon>Spiralia</taxon>
        <taxon>Lophotrochozoa</taxon>
        <taxon>Mollusca</taxon>
        <taxon>Gastropoda</taxon>
        <taxon>Heterobranchia</taxon>
        <taxon>Euthyneura</taxon>
        <taxon>Panpulmonata</taxon>
        <taxon>Sacoglossa</taxon>
        <taxon>Placobranchoidea</taxon>
        <taxon>Plakobranchidae</taxon>
        <taxon>Elysia</taxon>
    </lineage>
</organism>
<dbReference type="Proteomes" id="UP000762676">
    <property type="component" value="Unassembled WGS sequence"/>
</dbReference>
<sequence length="100" mass="11662">MRLALPFRRRPDVVVFPVKWKKSRRCYAVVRKKVLLFSGKPRHVVLSSQAWSWLMLQATGRLETHLPHYLLRKPRFMNVAATSPNRSFMAKVFTQPLGAT</sequence>
<evidence type="ECO:0000313" key="1">
    <source>
        <dbReference type="EMBL" id="GFS01208.1"/>
    </source>
</evidence>
<comment type="caution">
    <text evidence="1">The sequence shown here is derived from an EMBL/GenBank/DDBJ whole genome shotgun (WGS) entry which is preliminary data.</text>
</comment>
<protein>
    <submittedName>
        <fullName evidence="1">Uncharacterized protein</fullName>
    </submittedName>
</protein>
<proteinExistence type="predicted"/>
<name>A0AAV4HUY0_9GAST</name>
<gene>
    <name evidence="1" type="ORF">ElyMa_006417500</name>
</gene>
<dbReference type="AlphaFoldDB" id="A0AAV4HUY0"/>
<dbReference type="EMBL" id="BMAT01012884">
    <property type="protein sequence ID" value="GFS01208.1"/>
    <property type="molecule type" value="Genomic_DNA"/>
</dbReference>
<reference evidence="1 2" key="1">
    <citation type="journal article" date="2021" name="Elife">
        <title>Chloroplast acquisition without the gene transfer in kleptoplastic sea slugs, Plakobranchus ocellatus.</title>
        <authorList>
            <person name="Maeda T."/>
            <person name="Takahashi S."/>
            <person name="Yoshida T."/>
            <person name="Shimamura S."/>
            <person name="Takaki Y."/>
            <person name="Nagai Y."/>
            <person name="Toyoda A."/>
            <person name="Suzuki Y."/>
            <person name="Arimoto A."/>
            <person name="Ishii H."/>
            <person name="Satoh N."/>
            <person name="Nishiyama T."/>
            <person name="Hasebe M."/>
            <person name="Maruyama T."/>
            <person name="Minagawa J."/>
            <person name="Obokata J."/>
            <person name="Shigenobu S."/>
        </authorList>
    </citation>
    <scope>NUCLEOTIDE SEQUENCE [LARGE SCALE GENOMIC DNA]</scope>
</reference>